<dbReference type="Proteomes" id="UP000245626">
    <property type="component" value="Unassembled WGS sequence"/>
</dbReference>
<dbReference type="EMBL" id="KZ819714">
    <property type="protein sequence ID" value="PWN53677.1"/>
    <property type="molecule type" value="Genomic_DNA"/>
</dbReference>
<evidence type="ECO:0000313" key="2">
    <source>
        <dbReference type="Proteomes" id="UP000245626"/>
    </source>
</evidence>
<sequence length="98" mass="9764">MSEPSKLNGNINSVAGSVKETIGNLTGSTDWQAAGKKQQAEGAAEIKAAEAKGYAEGLTNQVSGKVDNVIGSITGDKTKEASGAAQEAAGKAQKAANS</sequence>
<name>A0ACD0P6P1_9BASI</name>
<keyword evidence="2" id="KW-1185">Reference proteome</keyword>
<reference evidence="1 2" key="1">
    <citation type="journal article" date="2018" name="Mol. Biol. Evol.">
        <title>Broad Genomic Sampling Reveals a Smut Pathogenic Ancestry of the Fungal Clade Ustilaginomycotina.</title>
        <authorList>
            <person name="Kijpornyongpan T."/>
            <person name="Mondo S.J."/>
            <person name="Barry K."/>
            <person name="Sandor L."/>
            <person name="Lee J."/>
            <person name="Lipzen A."/>
            <person name="Pangilinan J."/>
            <person name="LaButti K."/>
            <person name="Hainaut M."/>
            <person name="Henrissat B."/>
            <person name="Grigoriev I.V."/>
            <person name="Spatafora J.W."/>
            <person name="Aime M.C."/>
        </authorList>
    </citation>
    <scope>NUCLEOTIDE SEQUENCE [LARGE SCALE GENOMIC DNA]</scope>
    <source>
        <strain evidence="1 2">SA 807</strain>
    </source>
</reference>
<evidence type="ECO:0000313" key="1">
    <source>
        <dbReference type="EMBL" id="PWN53677.1"/>
    </source>
</evidence>
<organism evidence="1 2">
    <name type="scientific">Violaceomyces palustris</name>
    <dbReference type="NCBI Taxonomy" id="1673888"/>
    <lineage>
        <taxon>Eukaryota</taxon>
        <taxon>Fungi</taxon>
        <taxon>Dikarya</taxon>
        <taxon>Basidiomycota</taxon>
        <taxon>Ustilaginomycotina</taxon>
        <taxon>Ustilaginomycetes</taxon>
        <taxon>Violaceomycetales</taxon>
        <taxon>Violaceomycetaceae</taxon>
        <taxon>Violaceomyces</taxon>
    </lineage>
</organism>
<proteinExistence type="predicted"/>
<accession>A0ACD0P6P1</accession>
<gene>
    <name evidence="1" type="ORF">IE53DRAFT_383808</name>
</gene>
<protein>
    <submittedName>
        <fullName evidence="1">Uncharacterized protein</fullName>
    </submittedName>
</protein>